<evidence type="ECO:0000313" key="2">
    <source>
        <dbReference type="EMBL" id="KOS20929.1"/>
    </source>
</evidence>
<dbReference type="STRING" id="150374.A0A0N0RTS3"/>
<name>A0A0N0RTS3_ESCWE</name>
<feature type="compositionally biased region" description="Polar residues" evidence="1">
    <location>
        <begin position="68"/>
        <end position="82"/>
    </location>
</feature>
<accession>A0A0N0RTS3</accession>
<feature type="compositionally biased region" description="Low complexity" evidence="1">
    <location>
        <begin position="83"/>
        <end position="92"/>
    </location>
</feature>
<proteinExistence type="predicted"/>
<dbReference type="OrthoDB" id="74412at2759"/>
<feature type="region of interest" description="Disordered" evidence="1">
    <location>
        <begin position="103"/>
        <end position="122"/>
    </location>
</feature>
<reference evidence="2 3" key="1">
    <citation type="submission" date="2015-07" db="EMBL/GenBank/DDBJ databases">
        <title>The genome of the fungus Escovopsis weberi, a specialized disease agent of ant agriculture.</title>
        <authorList>
            <person name="de Man T.J."/>
            <person name="Stajich J.E."/>
            <person name="Kubicek C.P."/>
            <person name="Chenthamara K."/>
            <person name="Atanasova L."/>
            <person name="Druzhinina I.S."/>
            <person name="Birnbaum S."/>
            <person name="Barribeau S.M."/>
            <person name="Teiling C."/>
            <person name="Suen G."/>
            <person name="Currie C."/>
            <person name="Gerardo N.M."/>
        </authorList>
    </citation>
    <scope>NUCLEOTIDE SEQUENCE [LARGE SCALE GENOMIC DNA]</scope>
</reference>
<dbReference type="AlphaFoldDB" id="A0A0N0RTS3"/>
<comment type="caution">
    <text evidence="2">The sequence shown here is derived from an EMBL/GenBank/DDBJ whole genome shotgun (WGS) entry which is preliminary data.</text>
</comment>
<keyword evidence="3" id="KW-1185">Reference proteome</keyword>
<evidence type="ECO:0000256" key="1">
    <source>
        <dbReference type="SAM" id="MobiDB-lite"/>
    </source>
</evidence>
<gene>
    <name evidence="2" type="ORF">ESCO_004423</name>
</gene>
<feature type="compositionally biased region" description="Low complexity" evidence="1">
    <location>
        <begin position="1"/>
        <end position="35"/>
    </location>
</feature>
<protein>
    <submittedName>
        <fullName evidence="2">Uncharacterized protein</fullName>
    </submittedName>
</protein>
<evidence type="ECO:0000313" key="3">
    <source>
        <dbReference type="Proteomes" id="UP000053831"/>
    </source>
</evidence>
<organism evidence="2 3">
    <name type="scientific">Escovopsis weberi</name>
    <dbReference type="NCBI Taxonomy" id="150374"/>
    <lineage>
        <taxon>Eukaryota</taxon>
        <taxon>Fungi</taxon>
        <taxon>Dikarya</taxon>
        <taxon>Ascomycota</taxon>
        <taxon>Pezizomycotina</taxon>
        <taxon>Sordariomycetes</taxon>
        <taxon>Hypocreomycetidae</taxon>
        <taxon>Hypocreales</taxon>
        <taxon>Hypocreaceae</taxon>
        <taxon>Escovopsis</taxon>
    </lineage>
</organism>
<feature type="region of interest" description="Disordered" evidence="1">
    <location>
        <begin position="1"/>
        <end position="92"/>
    </location>
</feature>
<dbReference type="EMBL" id="LGSR01000013">
    <property type="protein sequence ID" value="KOS20929.1"/>
    <property type="molecule type" value="Genomic_DNA"/>
</dbReference>
<sequence length="232" mass="24557">MQQVPSSAGSPGRPPSSSQQGHGSGPRRSMSSRRSSISREVDPSSPIDDEKGDRAMSRAGRFMRRLSNFPSARSKGSVSLSSPVAEEAPVAAPKRSLTINVGSPAPAAAVPSTPSGPGPSTAAVSDMGDVNVQFPDNLLWKRRNLSLDAQGFLILSASSQNGKVAVGTKRYHLSEFRQPYTPDLEVQELPNSLCLDFVEGGGIQIACEDRLGQIHVLSVLRDAHNGHSTFGQ</sequence>
<dbReference type="Proteomes" id="UP000053831">
    <property type="component" value="Unassembled WGS sequence"/>
</dbReference>
<feature type="compositionally biased region" description="Basic and acidic residues" evidence="1">
    <location>
        <begin position="37"/>
        <end position="56"/>
    </location>
</feature>